<dbReference type="SUPFAM" id="SSF52266">
    <property type="entry name" value="SGNH hydrolase"/>
    <property type="match status" value="1"/>
</dbReference>
<protein>
    <recommendedName>
        <fullName evidence="3">SGNH/GDSL hydrolase family protein</fullName>
    </recommendedName>
</protein>
<name>A0ABW5NQM6_9FLAO</name>
<evidence type="ECO:0000313" key="2">
    <source>
        <dbReference type="Proteomes" id="UP001597480"/>
    </source>
</evidence>
<dbReference type="EMBL" id="JBHUMD010000006">
    <property type="protein sequence ID" value="MFD2601396.1"/>
    <property type="molecule type" value="Genomic_DNA"/>
</dbReference>
<comment type="caution">
    <text evidence="1">The sequence shown here is derived from an EMBL/GenBank/DDBJ whole genome shotgun (WGS) entry which is preliminary data.</text>
</comment>
<dbReference type="Proteomes" id="UP001597480">
    <property type="component" value="Unassembled WGS sequence"/>
</dbReference>
<dbReference type="Gene3D" id="3.40.50.1110">
    <property type="entry name" value="SGNH hydrolase"/>
    <property type="match status" value="1"/>
</dbReference>
<organism evidence="1 2">
    <name type="scientific">Flavobacterium suzhouense</name>
    <dbReference type="NCBI Taxonomy" id="1529638"/>
    <lineage>
        <taxon>Bacteria</taxon>
        <taxon>Pseudomonadati</taxon>
        <taxon>Bacteroidota</taxon>
        <taxon>Flavobacteriia</taxon>
        <taxon>Flavobacteriales</taxon>
        <taxon>Flavobacteriaceae</taxon>
        <taxon>Flavobacterium</taxon>
    </lineage>
</organism>
<reference evidence="2" key="1">
    <citation type="journal article" date="2019" name="Int. J. Syst. Evol. Microbiol.">
        <title>The Global Catalogue of Microorganisms (GCM) 10K type strain sequencing project: providing services to taxonomists for standard genome sequencing and annotation.</title>
        <authorList>
            <consortium name="The Broad Institute Genomics Platform"/>
            <consortium name="The Broad Institute Genome Sequencing Center for Infectious Disease"/>
            <person name="Wu L."/>
            <person name="Ma J."/>
        </authorList>
    </citation>
    <scope>NUCLEOTIDE SEQUENCE [LARGE SCALE GENOMIC DNA]</scope>
    <source>
        <strain evidence="2">KCTC 42107</strain>
    </source>
</reference>
<keyword evidence="2" id="KW-1185">Reference proteome</keyword>
<evidence type="ECO:0000313" key="1">
    <source>
        <dbReference type="EMBL" id="MFD2601396.1"/>
    </source>
</evidence>
<dbReference type="RefSeq" id="WP_379819979.1">
    <property type="nucleotide sequence ID" value="NZ_JBHUMD010000006.1"/>
</dbReference>
<evidence type="ECO:0008006" key="3">
    <source>
        <dbReference type="Google" id="ProtNLM"/>
    </source>
</evidence>
<dbReference type="InterPro" id="IPR036514">
    <property type="entry name" value="SGNH_hydro_sf"/>
</dbReference>
<accession>A0ABW5NQM6</accession>
<gene>
    <name evidence="1" type="ORF">ACFSR3_04955</name>
</gene>
<sequence>MKNENVMKRYNDCEVLILGNSHPFFGLNPVFFTYNTFNLSNVSQTLCFDKLLLDKHLGHFQKLKYVILAIEYTTLSHSDNNPEMQWRKYFYEAQMGLNIPEISCFDLKKYSLALVPPPTINKVSIKTFFNRGSIAQTDSLGFAANYGVLSEYNNPPAAVVKMKQHEDGSLSFDKNLTRINDIIIKCKKKGIKVLLVNMPVTSYYADNVIPQKRQKIVNTCEMIALENNIDYIDLFRSKVFNNDDFYDVDHLNVQGAKKCSELLNQYILTLK</sequence>
<proteinExistence type="predicted"/>